<evidence type="ECO:0000256" key="8">
    <source>
        <dbReference type="ARBA" id="ARBA00023284"/>
    </source>
</evidence>
<dbReference type="Proteomes" id="UP001519272">
    <property type="component" value="Unassembled WGS sequence"/>
</dbReference>
<reference evidence="14 15" key="1">
    <citation type="submission" date="2021-03" db="EMBL/GenBank/DDBJ databases">
        <title>Genomic Encyclopedia of Type Strains, Phase IV (KMG-IV): sequencing the most valuable type-strain genomes for metagenomic binning, comparative biology and taxonomic classification.</title>
        <authorList>
            <person name="Goeker M."/>
        </authorList>
    </citation>
    <scope>NUCLEOTIDE SEQUENCE [LARGE SCALE GENOMIC DNA]</scope>
    <source>
        <strain evidence="14 15">DSM 14349</strain>
    </source>
</reference>
<dbReference type="InterPro" id="IPR000866">
    <property type="entry name" value="AhpC/TSA"/>
</dbReference>
<evidence type="ECO:0000256" key="9">
    <source>
        <dbReference type="ARBA" id="ARBA00032824"/>
    </source>
</evidence>
<feature type="domain" description="Thioredoxin" evidence="13">
    <location>
        <begin position="6"/>
        <end position="159"/>
    </location>
</feature>
<evidence type="ECO:0000256" key="1">
    <source>
        <dbReference type="ARBA" id="ARBA00003330"/>
    </source>
</evidence>
<dbReference type="NCBIfam" id="NF006960">
    <property type="entry name" value="PRK09437.1"/>
    <property type="match status" value="1"/>
</dbReference>
<dbReference type="InterPro" id="IPR024706">
    <property type="entry name" value="Peroxiredoxin_AhpC-typ"/>
</dbReference>
<evidence type="ECO:0000256" key="5">
    <source>
        <dbReference type="ARBA" id="ARBA00022862"/>
    </source>
</evidence>
<keyword evidence="8" id="KW-0676">Redox-active center</keyword>
<sequence>MSDHQITIGQVVPDFTLPASGGESISLSSFKGKNVVIYFYPKDATPGCTQEACDFRDQSAIFAELNTVVLGISGDKVSSHDKFAAKHTLTFPLLSDEEHVVSEQFGVWQLKKMYGREYEGIVRSTFLIDEAGVLVKEWRKVSVKGHVEEVVKAVKELNHSNK</sequence>
<comment type="function">
    <text evidence="1">Thiol-specific peroxidase that catalyzes the reduction of hydrogen peroxide and organic hydroperoxides to water and alcohols, respectively. Plays a role in cell protection against oxidative stress by detoxifying peroxides and as sensor of hydrogen peroxide-mediated signaling events.</text>
</comment>
<evidence type="ECO:0000256" key="12">
    <source>
        <dbReference type="ARBA" id="ARBA00049091"/>
    </source>
</evidence>
<dbReference type="RefSeq" id="WP_210089753.1">
    <property type="nucleotide sequence ID" value="NZ_JAGGKG010000013.1"/>
</dbReference>
<evidence type="ECO:0000256" key="6">
    <source>
        <dbReference type="ARBA" id="ARBA00023002"/>
    </source>
</evidence>
<dbReference type="InterPro" id="IPR013766">
    <property type="entry name" value="Thioredoxin_domain"/>
</dbReference>
<dbReference type="GO" id="GO:0140824">
    <property type="term" value="F:thioredoxin-dependent peroxiredoxin activity"/>
    <property type="evidence" value="ECO:0007669"/>
    <property type="project" value="UniProtKB-EC"/>
</dbReference>
<keyword evidence="4 14" id="KW-0575">Peroxidase</keyword>
<comment type="catalytic activity">
    <reaction evidence="12">
        <text>a hydroperoxide + [thioredoxin]-dithiol = an alcohol + [thioredoxin]-disulfide + H2O</text>
        <dbReference type="Rhea" id="RHEA:62620"/>
        <dbReference type="Rhea" id="RHEA-COMP:10698"/>
        <dbReference type="Rhea" id="RHEA-COMP:10700"/>
        <dbReference type="ChEBI" id="CHEBI:15377"/>
        <dbReference type="ChEBI" id="CHEBI:29950"/>
        <dbReference type="ChEBI" id="CHEBI:30879"/>
        <dbReference type="ChEBI" id="CHEBI:35924"/>
        <dbReference type="ChEBI" id="CHEBI:50058"/>
        <dbReference type="EC" id="1.11.1.24"/>
    </reaction>
</comment>
<name>A0ABS4FUA5_9BACL</name>
<proteinExistence type="inferred from homology"/>
<comment type="caution">
    <text evidence="14">The sequence shown here is derived from an EMBL/GenBank/DDBJ whole genome shotgun (WGS) entry which is preliminary data.</text>
</comment>
<accession>A0ABS4FUA5</accession>
<keyword evidence="7" id="KW-1015">Disulfide bond</keyword>
<dbReference type="PIRSF" id="PIRSF000239">
    <property type="entry name" value="AHPC"/>
    <property type="match status" value="1"/>
</dbReference>
<dbReference type="InterPro" id="IPR036249">
    <property type="entry name" value="Thioredoxin-like_sf"/>
</dbReference>
<dbReference type="PANTHER" id="PTHR42801">
    <property type="entry name" value="THIOREDOXIN-DEPENDENT PEROXIDE REDUCTASE"/>
    <property type="match status" value="1"/>
</dbReference>
<evidence type="ECO:0000256" key="3">
    <source>
        <dbReference type="ARBA" id="ARBA00013017"/>
    </source>
</evidence>
<keyword evidence="5" id="KW-0049">Antioxidant</keyword>
<keyword evidence="15" id="KW-1185">Reference proteome</keyword>
<evidence type="ECO:0000313" key="14">
    <source>
        <dbReference type="EMBL" id="MBP1906147.1"/>
    </source>
</evidence>
<comment type="subunit">
    <text evidence="2">Monomer.</text>
</comment>
<dbReference type="SUPFAM" id="SSF52833">
    <property type="entry name" value="Thioredoxin-like"/>
    <property type="match status" value="1"/>
</dbReference>
<protein>
    <recommendedName>
        <fullName evidence="3">thioredoxin-dependent peroxiredoxin</fullName>
        <ecNumber evidence="3">1.11.1.24</ecNumber>
    </recommendedName>
    <alternativeName>
        <fullName evidence="11">Bacterioferritin comigratory protein</fullName>
    </alternativeName>
    <alternativeName>
        <fullName evidence="9">Thioredoxin peroxidase</fullName>
    </alternativeName>
</protein>
<dbReference type="Pfam" id="PF00578">
    <property type="entry name" value="AhpC-TSA"/>
    <property type="match status" value="1"/>
</dbReference>
<dbReference type="PANTHER" id="PTHR42801:SF4">
    <property type="entry name" value="AHPC_TSA FAMILY PROTEIN"/>
    <property type="match status" value="1"/>
</dbReference>
<dbReference type="PROSITE" id="PS51352">
    <property type="entry name" value="THIOREDOXIN_2"/>
    <property type="match status" value="1"/>
</dbReference>
<dbReference type="InterPro" id="IPR050924">
    <property type="entry name" value="Peroxiredoxin_BCP/PrxQ"/>
</dbReference>
<evidence type="ECO:0000256" key="7">
    <source>
        <dbReference type="ARBA" id="ARBA00023157"/>
    </source>
</evidence>
<dbReference type="CDD" id="cd03017">
    <property type="entry name" value="PRX_BCP"/>
    <property type="match status" value="1"/>
</dbReference>
<evidence type="ECO:0000259" key="13">
    <source>
        <dbReference type="PROSITE" id="PS51352"/>
    </source>
</evidence>
<organism evidence="14 15">
    <name type="scientific">Paenibacillus turicensis</name>
    <dbReference type="NCBI Taxonomy" id="160487"/>
    <lineage>
        <taxon>Bacteria</taxon>
        <taxon>Bacillati</taxon>
        <taxon>Bacillota</taxon>
        <taxon>Bacilli</taxon>
        <taxon>Bacillales</taxon>
        <taxon>Paenibacillaceae</taxon>
        <taxon>Paenibacillus</taxon>
    </lineage>
</organism>
<keyword evidence="6 14" id="KW-0560">Oxidoreductase</keyword>
<gene>
    <name evidence="14" type="ORF">J2Z32_002796</name>
</gene>
<evidence type="ECO:0000256" key="10">
    <source>
        <dbReference type="ARBA" id="ARBA00038489"/>
    </source>
</evidence>
<evidence type="ECO:0000256" key="2">
    <source>
        <dbReference type="ARBA" id="ARBA00011245"/>
    </source>
</evidence>
<dbReference type="EC" id="1.11.1.24" evidence="3"/>
<dbReference type="Gene3D" id="3.40.30.10">
    <property type="entry name" value="Glutaredoxin"/>
    <property type="match status" value="1"/>
</dbReference>
<comment type="similarity">
    <text evidence="10">Belongs to the peroxiredoxin family. BCP/PrxQ subfamily.</text>
</comment>
<evidence type="ECO:0000256" key="11">
    <source>
        <dbReference type="ARBA" id="ARBA00041373"/>
    </source>
</evidence>
<evidence type="ECO:0000313" key="15">
    <source>
        <dbReference type="Proteomes" id="UP001519272"/>
    </source>
</evidence>
<evidence type="ECO:0000256" key="4">
    <source>
        <dbReference type="ARBA" id="ARBA00022559"/>
    </source>
</evidence>
<dbReference type="EMBL" id="JAGGKG010000013">
    <property type="protein sequence ID" value="MBP1906147.1"/>
    <property type="molecule type" value="Genomic_DNA"/>
</dbReference>